<dbReference type="RefSeq" id="WP_238249146.1">
    <property type="nucleotide sequence ID" value="NZ_BPQX01000026.1"/>
</dbReference>
<dbReference type="PANTHER" id="PTHR43179">
    <property type="entry name" value="RHAMNOSYLTRANSFERASE WBBL"/>
    <property type="match status" value="1"/>
</dbReference>
<evidence type="ECO:0000313" key="3">
    <source>
        <dbReference type="EMBL" id="MDQ0443118.1"/>
    </source>
</evidence>
<feature type="domain" description="Glycosyltransferase 2-like" evidence="2">
    <location>
        <begin position="156"/>
        <end position="279"/>
    </location>
</feature>
<dbReference type="Pfam" id="PF00535">
    <property type="entry name" value="Glycos_transf_2"/>
    <property type="match status" value="2"/>
</dbReference>
<comment type="caution">
    <text evidence="3">The sequence shown here is derived from an EMBL/GenBank/DDBJ whole genome shotgun (WGS) entry which is preliminary data.</text>
</comment>
<dbReference type="CDD" id="cd04186">
    <property type="entry name" value="GT_2_like_c"/>
    <property type="match status" value="1"/>
</dbReference>
<feature type="domain" description="Glycosyltransferase 2-like" evidence="2">
    <location>
        <begin position="410"/>
        <end position="592"/>
    </location>
</feature>
<reference evidence="3 4" key="1">
    <citation type="submission" date="2023-07" db="EMBL/GenBank/DDBJ databases">
        <title>Genomic Encyclopedia of Type Strains, Phase IV (KMG-IV): sequencing the most valuable type-strain genomes for metagenomic binning, comparative biology and taxonomic classification.</title>
        <authorList>
            <person name="Goeker M."/>
        </authorList>
    </citation>
    <scope>NUCLEOTIDE SEQUENCE [LARGE SCALE GENOMIC DNA]</scope>
    <source>
        <strain evidence="3 4">DSM 19562</strain>
    </source>
</reference>
<dbReference type="InterPro" id="IPR001173">
    <property type="entry name" value="Glyco_trans_2-like"/>
</dbReference>
<dbReference type="InterPro" id="IPR029044">
    <property type="entry name" value="Nucleotide-diphossugar_trans"/>
</dbReference>
<proteinExistence type="predicted"/>
<evidence type="ECO:0000256" key="1">
    <source>
        <dbReference type="SAM" id="MobiDB-lite"/>
    </source>
</evidence>
<gene>
    <name evidence="3" type="ORF">QO016_002616</name>
</gene>
<evidence type="ECO:0000313" key="4">
    <source>
        <dbReference type="Proteomes" id="UP001236369"/>
    </source>
</evidence>
<dbReference type="Gene3D" id="3.90.550.10">
    <property type="entry name" value="Spore Coat Polysaccharide Biosynthesis Protein SpsA, Chain A"/>
    <property type="match status" value="2"/>
</dbReference>
<feature type="region of interest" description="Disordered" evidence="1">
    <location>
        <begin position="689"/>
        <end position="709"/>
    </location>
</feature>
<dbReference type="SUPFAM" id="SSF53448">
    <property type="entry name" value="Nucleotide-diphospho-sugar transferases"/>
    <property type="match status" value="2"/>
</dbReference>
<dbReference type="Proteomes" id="UP001236369">
    <property type="component" value="Unassembled WGS sequence"/>
</dbReference>
<organism evidence="3 4">
    <name type="scientific">Methylobacterium persicinum</name>
    <dbReference type="NCBI Taxonomy" id="374426"/>
    <lineage>
        <taxon>Bacteria</taxon>
        <taxon>Pseudomonadati</taxon>
        <taxon>Pseudomonadota</taxon>
        <taxon>Alphaproteobacteria</taxon>
        <taxon>Hyphomicrobiales</taxon>
        <taxon>Methylobacteriaceae</taxon>
        <taxon>Methylobacterium</taxon>
    </lineage>
</organism>
<keyword evidence="4" id="KW-1185">Reference proteome</keyword>
<sequence>MLTRRVKTWLRALFGAPRRGKGGVVGHVDTAFETFIRGWALDTADPDRAVALEVHHGGAVIARGVTDIPRDDVAKAGHGKLLTGFRLDLSPAVPFRDGDTIEIRDAATGRPILGSPVRIDVNPSVARFRDRLKTLSPTTAERFKRRHRRRNAPGVSIVMPVYNTPAPWLEQAIASVIGQWHEAWELICVDDGSTDPGTAGVLDRFAALDERVRVLRPGANRGISAATNLGIAEARYDLLAFMDHDDILEPSALHTMAGVFADGRVDIAYSDEVVTDENPDHFLEFSARPAFSRDYYLCHPYFVHLIVCRTALAREVGGLDEGLSVSQDVDFVLRALERARAVAHVPLFLYRWRTHRTSTGHSRRDDVTANTIRALTRSLSRLQPGCAVAPGHSYNTYRVTWPDVPGKTLIVVPTKNALSFLKTTVESIERHTDRRDYELVIVDHESDDPATRRYLAGLGDRARILPYGGAFNFARMNNEAVRRAGADCPFVLFLNNDVEILSDGWLGRLRSLAGRPDVGAVGPMLVYANDLVQHAGVILGFNGMAEHAFKLVPAYHDGARNPGFNGALTATRDVSAVTAACLMMRRAVFDEVDGFDEALKIGFNDTDLCLRVRDHGYRVLYDGDVVIRHYESATRNAAEALLKHPEDTAAFKARWKAAIDGGDPFYNPLFSPEGTDHVLRRNRAVPRQLAPRVMDTGSGRAESPAFRSP</sequence>
<protein>
    <submittedName>
        <fullName evidence="3">GT2 family glycosyltransferase</fullName>
    </submittedName>
</protein>
<dbReference type="EMBL" id="JAUSVV010000005">
    <property type="protein sequence ID" value="MDQ0443118.1"/>
    <property type="molecule type" value="Genomic_DNA"/>
</dbReference>
<dbReference type="PANTHER" id="PTHR43179:SF7">
    <property type="entry name" value="RHAMNOSYLTRANSFERASE WBBL"/>
    <property type="match status" value="1"/>
</dbReference>
<accession>A0ABU0HLB6</accession>
<name>A0ABU0HLB6_9HYPH</name>
<evidence type="ECO:0000259" key="2">
    <source>
        <dbReference type="Pfam" id="PF00535"/>
    </source>
</evidence>